<gene>
    <name evidence="3" type="ORF">TKK_009914</name>
</gene>
<evidence type="ECO:0000313" key="4">
    <source>
        <dbReference type="Proteomes" id="UP001627154"/>
    </source>
</evidence>
<dbReference type="Pfam" id="PF09588">
    <property type="entry name" value="YqaJ"/>
    <property type="match status" value="1"/>
</dbReference>
<dbReference type="PROSITE" id="PS50966">
    <property type="entry name" value="ZF_SWIM"/>
    <property type="match status" value="1"/>
</dbReference>
<name>A0ABD2WU95_9HYME</name>
<reference evidence="3 4" key="1">
    <citation type="journal article" date="2024" name="bioRxiv">
        <title>A reference genome for Trichogramma kaykai: A tiny desert-dwelling parasitoid wasp with competing sex-ratio distorters.</title>
        <authorList>
            <person name="Culotta J."/>
            <person name="Lindsey A.R."/>
        </authorList>
    </citation>
    <scope>NUCLEOTIDE SEQUENCE [LARGE SCALE GENOMIC DNA]</scope>
    <source>
        <strain evidence="3 4">KSX58</strain>
    </source>
</reference>
<protein>
    <recommendedName>
        <fullName evidence="2">SWIM-type domain-containing protein</fullName>
    </recommendedName>
</protein>
<accession>A0ABD2WU95</accession>
<comment type="caution">
    <text evidence="3">The sequence shown here is derived from an EMBL/GenBank/DDBJ whole genome shotgun (WGS) entry which is preliminary data.</text>
</comment>
<dbReference type="InterPro" id="IPR011335">
    <property type="entry name" value="Restrct_endonuc-II-like"/>
</dbReference>
<dbReference type="InterPro" id="IPR019080">
    <property type="entry name" value="YqaJ_viral_recombinase"/>
</dbReference>
<evidence type="ECO:0000259" key="2">
    <source>
        <dbReference type="PROSITE" id="PS50966"/>
    </source>
</evidence>
<feature type="domain" description="SWIM-type" evidence="2">
    <location>
        <begin position="64"/>
        <end position="102"/>
    </location>
</feature>
<proteinExistence type="predicted"/>
<evidence type="ECO:0000313" key="3">
    <source>
        <dbReference type="EMBL" id="KAL3396041.1"/>
    </source>
</evidence>
<dbReference type="GO" id="GO:0006281">
    <property type="term" value="P:DNA repair"/>
    <property type="evidence" value="ECO:0007669"/>
    <property type="project" value="UniProtKB-ARBA"/>
</dbReference>
<organism evidence="3 4">
    <name type="scientific">Trichogramma kaykai</name>
    <dbReference type="NCBI Taxonomy" id="54128"/>
    <lineage>
        <taxon>Eukaryota</taxon>
        <taxon>Metazoa</taxon>
        <taxon>Ecdysozoa</taxon>
        <taxon>Arthropoda</taxon>
        <taxon>Hexapoda</taxon>
        <taxon>Insecta</taxon>
        <taxon>Pterygota</taxon>
        <taxon>Neoptera</taxon>
        <taxon>Endopterygota</taxon>
        <taxon>Hymenoptera</taxon>
        <taxon>Apocrita</taxon>
        <taxon>Proctotrupomorpha</taxon>
        <taxon>Chalcidoidea</taxon>
        <taxon>Trichogrammatidae</taxon>
        <taxon>Trichogramma</taxon>
    </lineage>
</organism>
<keyword evidence="1" id="KW-0862">Zinc</keyword>
<dbReference type="GO" id="GO:0008270">
    <property type="term" value="F:zinc ion binding"/>
    <property type="evidence" value="ECO:0007669"/>
    <property type="project" value="UniProtKB-KW"/>
</dbReference>
<dbReference type="Gene3D" id="3.90.320.10">
    <property type="match status" value="1"/>
</dbReference>
<dbReference type="AlphaFoldDB" id="A0ABD2WU95"/>
<sequence>MFIEVINICDWAGENTDQRKYIEGERIFQAGHVILCGIKENTESGGVKVTALCLQTSHLKDKPHEVNVEIDEHGTILNCHCNGKAGESKQCKHILSTLLYIYYSDELPFLSSTDMECEWKKIKNVSLKQYEPKKFHTHECMKKKINLGPSEPDYDVSLSEEQKRKLIELALELSDSAFAKHKTGRHGQFQLPEISLCTPEELEAIIKIFNLQENKLMKIIQEFNVGLLNECCSKTLASVSSDYVNLCLESKEYCDIWMKEKTKRITDTNCYDLSTYLKNKTPNWPKKLKRSFYPLSISSTFIEHGNNLEDQARRCFIQSTNNLVFCTGLVVSQQNPWLACSPDGVIFKDNQPHALLQIKCPSEGATECIENTVQASLKTFLVYDDKKNIVLKTKHTYYGEVQLGMSIINVSCDILIL</sequence>
<dbReference type="EMBL" id="JBJJXI010000074">
    <property type="protein sequence ID" value="KAL3396041.1"/>
    <property type="molecule type" value="Genomic_DNA"/>
</dbReference>
<dbReference type="InterPro" id="IPR007527">
    <property type="entry name" value="Znf_SWIM"/>
</dbReference>
<dbReference type="Proteomes" id="UP001627154">
    <property type="component" value="Unassembled WGS sequence"/>
</dbReference>
<keyword evidence="4" id="KW-1185">Reference proteome</keyword>
<keyword evidence="1" id="KW-0863">Zinc-finger</keyword>
<dbReference type="InterPro" id="IPR011604">
    <property type="entry name" value="PDDEXK-like_dom_sf"/>
</dbReference>
<keyword evidence="1" id="KW-0479">Metal-binding</keyword>
<evidence type="ECO:0000256" key="1">
    <source>
        <dbReference type="PROSITE-ProRule" id="PRU00325"/>
    </source>
</evidence>
<dbReference type="PANTHER" id="PTHR47526:SF3">
    <property type="entry name" value="PHD-TYPE DOMAIN-CONTAINING PROTEIN"/>
    <property type="match status" value="1"/>
</dbReference>
<dbReference type="CDD" id="cd22343">
    <property type="entry name" value="PDDEXK_lambda_exonuclease-like"/>
    <property type="match status" value="1"/>
</dbReference>
<dbReference type="SUPFAM" id="SSF52980">
    <property type="entry name" value="Restriction endonuclease-like"/>
    <property type="match status" value="1"/>
</dbReference>
<dbReference type="PANTHER" id="PTHR47526">
    <property type="entry name" value="ATP-DEPENDENT DNA HELICASE"/>
    <property type="match status" value="1"/>
</dbReference>